<accession>A0A0B5F8D1</accession>
<feature type="region of interest" description="Disordered" evidence="1">
    <location>
        <begin position="1"/>
        <end position="54"/>
    </location>
</feature>
<proteinExistence type="predicted"/>
<gene>
    <name evidence="2" type="ORF">SLNWT_6740</name>
</gene>
<name>A0A0B5F8D1_STRA4</name>
<protein>
    <submittedName>
        <fullName evidence="2">Uncharacterized protein</fullName>
    </submittedName>
</protein>
<organism evidence="2 3">
    <name type="scientific">Streptomyces albus (strain ATCC 21838 / DSM 41398 / FERM P-419 / JCM 4703 / NBRC 107858)</name>
    <dbReference type="NCBI Taxonomy" id="1081613"/>
    <lineage>
        <taxon>Bacteria</taxon>
        <taxon>Bacillati</taxon>
        <taxon>Actinomycetota</taxon>
        <taxon>Actinomycetes</taxon>
        <taxon>Kitasatosporales</taxon>
        <taxon>Streptomycetaceae</taxon>
        <taxon>Streptomyces</taxon>
    </lineage>
</organism>
<keyword evidence="3" id="KW-1185">Reference proteome</keyword>
<dbReference type="AlphaFoldDB" id="A0A0B5F8D1"/>
<sequence>MRAGKAKGRAGEGSWVPPVGGPGHGPPTARAGGAGAGAGAGVGAAGPVSAVAVP</sequence>
<dbReference type="Proteomes" id="UP000031523">
    <property type="component" value="Chromosome"/>
</dbReference>
<evidence type="ECO:0000313" key="2">
    <source>
        <dbReference type="EMBL" id="AJE87116.1"/>
    </source>
</evidence>
<reference evidence="2 3" key="1">
    <citation type="submission" date="2015-01" db="EMBL/GenBank/DDBJ databases">
        <title>Enhanced salinomycin production by adjusting the supply of polyketide extender units in Streptomyce albus DSM 41398.</title>
        <authorList>
            <person name="Lu C."/>
        </authorList>
    </citation>
    <scope>NUCLEOTIDE SEQUENCE [LARGE SCALE GENOMIC DNA]</scope>
    <source>
        <strain evidence="3">ATCC 21838 / DSM 41398 / FERM P-419 / JCM 4703 / NBRC 107858</strain>
    </source>
</reference>
<feature type="compositionally biased region" description="Gly residues" evidence="1">
    <location>
        <begin position="32"/>
        <end position="44"/>
    </location>
</feature>
<evidence type="ECO:0000256" key="1">
    <source>
        <dbReference type="SAM" id="MobiDB-lite"/>
    </source>
</evidence>
<dbReference type="KEGG" id="sals:SLNWT_6740"/>
<evidence type="ECO:0000313" key="3">
    <source>
        <dbReference type="Proteomes" id="UP000031523"/>
    </source>
</evidence>
<dbReference type="EMBL" id="CP010519">
    <property type="protein sequence ID" value="AJE87116.1"/>
    <property type="molecule type" value="Genomic_DNA"/>
</dbReference>
<feature type="compositionally biased region" description="Low complexity" evidence="1">
    <location>
        <begin position="45"/>
        <end position="54"/>
    </location>
</feature>